<evidence type="ECO:0000256" key="1">
    <source>
        <dbReference type="SAM" id="MobiDB-lite"/>
    </source>
</evidence>
<protein>
    <submittedName>
        <fullName evidence="2">Uncharacterized protein</fullName>
    </submittedName>
</protein>
<sequence>MPLTIIQNWYGRPGVYIISQETPPARPTDPFLVKIGSGGYMTEATQKKRKKAGKAPSRASVGRRLDEYLLCYPRGFMVYMLFETTKESAFKLERSIQTFLTALERKYVTTTHTHGEEWYYLSQADLPKIYYHALEQKQYKIKKSQCFPKACTKAMKHVKGRFIKGSGKVIHISKVIKPTTPVTTARHQIRLTKAAIRSPLAMYSPGTKRKLHLPKKRKVRTTKAKKSKKKTR</sequence>
<dbReference type="AlphaFoldDB" id="A0A6C0BRM1"/>
<name>A0A6C0BRM1_9ZZZZ</name>
<evidence type="ECO:0000313" key="2">
    <source>
        <dbReference type="EMBL" id="QHS93913.1"/>
    </source>
</evidence>
<proteinExistence type="predicted"/>
<organism evidence="2">
    <name type="scientific">viral metagenome</name>
    <dbReference type="NCBI Taxonomy" id="1070528"/>
    <lineage>
        <taxon>unclassified sequences</taxon>
        <taxon>metagenomes</taxon>
        <taxon>organismal metagenomes</taxon>
    </lineage>
</organism>
<accession>A0A6C0BRM1</accession>
<reference evidence="2" key="1">
    <citation type="journal article" date="2020" name="Nature">
        <title>Giant virus diversity and host interactions through global metagenomics.</title>
        <authorList>
            <person name="Schulz F."/>
            <person name="Roux S."/>
            <person name="Paez-Espino D."/>
            <person name="Jungbluth S."/>
            <person name="Walsh D.A."/>
            <person name="Denef V.J."/>
            <person name="McMahon K.D."/>
            <person name="Konstantinidis K.T."/>
            <person name="Eloe-Fadrosh E.A."/>
            <person name="Kyrpides N.C."/>
            <person name="Woyke T."/>
        </authorList>
    </citation>
    <scope>NUCLEOTIDE SEQUENCE</scope>
    <source>
        <strain evidence="2">GVMAG-M-3300018080-19</strain>
    </source>
</reference>
<feature type="region of interest" description="Disordered" evidence="1">
    <location>
        <begin position="210"/>
        <end position="232"/>
    </location>
</feature>
<dbReference type="EMBL" id="MN739211">
    <property type="protein sequence ID" value="QHS93913.1"/>
    <property type="molecule type" value="Genomic_DNA"/>
</dbReference>